<evidence type="ECO:0000256" key="2">
    <source>
        <dbReference type="ARBA" id="ARBA00022448"/>
    </source>
</evidence>
<gene>
    <name evidence="8 9" type="primary">atpH</name>
    <name evidence="9" type="ORF">H8S45_00120</name>
</gene>
<evidence type="ECO:0000256" key="5">
    <source>
        <dbReference type="ARBA" id="ARBA00023136"/>
    </source>
</evidence>
<protein>
    <recommendedName>
        <fullName evidence="8">ATP synthase subunit delta</fullName>
    </recommendedName>
    <alternativeName>
        <fullName evidence="8">ATP synthase F(1) sector subunit delta</fullName>
    </alternativeName>
    <alternativeName>
        <fullName evidence="8">F-type ATPase subunit delta</fullName>
        <shortName evidence="8">F-ATPase subunit delta</shortName>
    </alternativeName>
</protein>
<evidence type="ECO:0000256" key="3">
    <source>
        <dbReference type="ARBA" id="ARBA00022781"/>
    </source>
</evidence>
<keyword evidence="3 8" id="KW-0375">Hydrogen ion transport</keyword>
<evidence type="ECO:0000256" key="8">
    <source>
        <dbReference type="HAMAP-Rule" id="MF_01416"/>
    </source>
</evidence>
<dbReference type="AlphaFoldDB" id="A0A923RUF4"/>
<dbReference type="Pfam" id="PF00213">
    <property type="entry name" value="OSCP"/>
    <property type="match status" value="1"/>
</dbReference>
<dbReference type="NCBIfam" id="TIGR01145">
    <property type="entry name" value="ATP_synt_delta"/>
    <property type="match status" value="1"/>
</dbReference>
<dbReference type="InterPro" id="IPR026015">
    <property type="entry name" value="ATP_synth_OSCP/delta_N_sf"/>
</dbReference>
<evidence type="ECO:0000256" key="4">
    <source>
        <dbReference type="ARBA" id="ARBA00023065"/>
    </source>
</evidence>
<dbReference type="EMBL" id="JACOPL010000001">
    <property type="protein sequence ID" value="MBC5723882.1"/>
    <property type="molecule type" value="Genomic_DNA"/>
</dbReference>
<keyword evidence="4 8" id="KW-0406">Ion transport</keyword>
<dbReference type="GO" id="GO:0005886">
    <property type="term" value="C:plasma membrane"/>
    <property type="evidence" value="ECO:0007669"/>
    <property type="project" value="UniProtKB-SubCell"/>
</dbReference>
<keyword evidence="5 8" id="KW-0472">Membrane</keyword>
<keyword evidence="8" id="KW-1003">Cell membrane</keyword>
<keyword evidence="10" id="KW-1185">Reference proteome</keyword>
<keyword evidence="6 8" id="KW-0139">CF(1)</keyword>
<comment type="subcellular location">
    <subcellularLocation>
        <location evidence="8">Cell membrane</location>
        <topology evidence="8">Peripheral membrane protein</topology>
    </subcellularLocation>
    <subcellularLocation>
        <location evidence="1">Membrane</location>
    </subcellularLocation>
</comment>
<comment type="similarity">
    <text evidence="8">Belongs to the ATPase delta chain family.</text>
</comment>
<sequence length="180" mass="20236">MADIVSERYALSLYEVAADEKKEKAYLDELTAVCEVFGREPDFLKMLTTPSIALEEKQNVLRKAFEGRIEPFLLNFLMLITEKGRVGLVQDMRQAYKEHYYFENGIVEVRAVTAKPMSAALTEKLKEKMSAVTGKQVVLETSVDPQIIGGIVVKLGNEQFDTSLRTRLSELAARLTNTIA</sequence>
<evidence type="ECO:0000313" key="10">
    <source>
        <dbReference type="Proteomes" id="UP000606499"/>
    </source>
</evidence>
<evidence type="ECO:0000256" key="7">
    <source>
        <dbReference type="ARBA" id="ARBA00023310"/>
    </source>
</evidence>
<evidence type="ECO:0000256" key="1">
    <source>
        <dbReference type="ARBA" id="ARBA00004370"/>
    </source>
</evidence>
<comment type="function">
    <text evidence="8">This protein is part of the stalk that links CF(0) to CF(1). It either transmits conformational changes from CF(0) to CF(1) or is implicated in proton conduction.</text>
</comment>
<dbReference type="InterPro" id="IPR000711">
    <property type="entry name" value="ATPase_OSCP/dsu"/>
</dbReference>
<dbReference type="Proteomes" id="UP000606499">
    <property type="component" value="Unassembled WGS sequence"/>
</dbReference>
<keyword evidence="2 8" id="KW-0813">Transport</keyword>
<name>A0A923RUF4_9FIRM</name>
<reference evidence="9" key="1">
    <citation type="submission" date="2020-08" db="EMBL/GenBank/DDBJ databases">
        <title>Genome public.</title>
        <authorList>
            <person name="Liu C."/>
            <person name="Sun Q."/>
        </authorList>
    </citation>
    <scope>NUCLEOTIDE SEQUENCE</scope>
    <source>
        <strain evidence="9">NSJ-28</strain>
    </source>
</reference>
<dbReference type="Gene3D" id="1.10.520.20">
    <property type="entry name" value="N-terminal domain of the delta subunit of the F1F0-ATP synthase"/>
    <property type="match status" value="1"/>
</dbReference>
<dbReference type="GO" id="GO:0045259">
    <property type="term" value="C:proton-transporting ATP synthase complex"/>
    <property type="evidence" value="ECO:0007669"/>
    <property type="project" value="UniProtKB-KW"/>
</dbReference>
<comment type="function">
    <text evidence="8">F(1)F(0) ATP synthase produces ATP from ADP in the presence of a proton or sodium gradient. F-type ATPases consist of two structural domains, F(1) containing the extramembraneous catalytic core and F(0) containing the membrane proton channel, linked together by a central stalk and a peripheral stalk. During catalysis, ATP synthesis in the catalytic domain of F(1) is coupled via a rotary mechanism of the central stalk subunits to proton translocation.</text>
</comment>
<dbReference type="PANTHER" id="PTHR11910">
    <property type="entry name" value="ATP SYNTHASE DELTA CHAIN"/>
    <property type="match status" value="1"/>
</dbReference>
<proteinExistence type="inferred from homology"/>
<dbReference type="RefSeq" id="WP_054327691.1">
    <property type="nucleotide sequence ID" value="NZ_JACOPL010000001.1"/>
</dbReference>
<dbReference type="SUPFAM" id="SSF47928">
    <property type="entry name" value="N-terminal domain of the delta subunit of the F1F0-ATP synthase"/>
    <property type="match status" value="1"/>
</dbReference>
<keyword evidence="7 8" id="KW-0066">ATP synthesis</keyword>
<comment type="caution">
    <text evidence="9">The sequence shown here is derived from an EMBL/GenBank/DDBJ whole genome shotgun (WGS) entry which is preliminary data.</text>
</comment>
<dbReference type="PRINTS" id="PR00125">
    <property type="entry name" value="ATPASEDELTA"/>
</dbReference>
<organism evidence="9 10">
    <name type="scientific">Agathobaculum faecis</name>
    <dbReference type="NCBI Taxonomy" id="2763013"/>
    <lineage>
        <taxon>Bacteria</taxon>
        <taxon>Bacillati</taxon>
        <taxon>Bacillota</taxon>
        <taxon>Clostridia</taxon>
        <taxon>Eubacteriales</taxon>
        <taxon>Butyricicoccaceae</taxon>
        <taxon>Agathobaculum</taxon>
    </lineage>
</organism>
<dbReference type="InterPro" id="IPR020781">
    <property type="entry name" value="ATPase_OSCP/d_CS"/>
</dbReference>
<dbReference type="PROSITE" id="PS00389">
    <property type="entry name" value="ATPASE_DELTA"/>
    <property type="match status" value="1"/>
</dbReference>
<dbReference type="HAMAP" id="MF_01416">
    <property type="entry name" value="ATP_synth_delta_bact"/>
    <property type="match status" value="1"/>
</dbReference>
<evidence type="ECO:0000313" key="9">
    <source>
        <dbReference type="EMBL" id="MBC5723882.1"/>
    </source>
</evidence>
<accession>A0A923RUF4</accession>
<evidence type="ECO:0000256" key="6">
    <source>
        <dbReference type="ARBA" id="ARBA00023196"/>
    </source>
</evidence>
<dbReference type="GO" id="GO:0046933">
    <property type="term" value="F:proton-transporting ATP synthase activity, rotational mechanism"/>
    <property type="evidence" value="ECO:0007669"/>
    <property type="project" value="UniProtKB-UniRule"/>
</dbReference>